<keyword evidence="4 9" id="KW-0812">Transmembrane</keyword>
<dbReference type="EMBL" id="JASOOY020000020">
    <property type="protein sequence ID" value="MEO3717220.1"/>
    <property type="molecule type" value="Genomic_DNA"/>
</dbReference>
<evidence type="ECO:0000313" key="11">
    <source>
        <dbReference type="EMBL" id="MEO3717220.1"/>
    </source>
</evidence>
<evidence type="ECO:0000256" key="7">
    <source>
        <dbReference type="ARBA" id="ARBA00023315"/>
    </source>
</evidence>
<sequence>MAVSTTATKTSDVKSSSSSSSVAKHPFRIRRVPGIDGLRGLAVATVVIYHYFDNVLPGGYIGVDIFFVLSGFLITSLLVRERAVTGRIDLKDFWLRRLRRIAPAAMFVLFISIAVAGLVGGDSAVGLSTQFLGTVFFVNNWTQIAGSQSYFADSGVQLLAHYWSLSVEEQFYLLWPLIFVALLALKLASRKLAAVAGIGAVASFVWMVSLYDPKVDPTRVYYGTDTHAFGLLFGAALALWLTSTSSRAEADSWPRTEPLLRDFFGSSAQAFVVASLPLIFLSLVLLMMSDTASATYRGGLVFASLLSAAILYLVVRGVSPVRQIFEFKPLCWLGKISFSLYLWHWPVIVLIRELLERNEAMQYEKLAAFAGIALSLLLANWSYKNVESPIRRMGYRRWMSQFSGTQFAGSWKPRVAAVLALVVVVGAVVGMATAPKMTRLEAQLQEAAERRALAQKAEEAELAKRVMPRGDQITAIGDSVMLASASALEEKLPGIYIDAAVSRGYPAAPEIIASMKAAGTLDPFVVLGLGINQSAAASDEHLLDEILDSLGEDRIIVLINPYGDRVWMPQSEKEVLDAAKKRDNVYVADWCHGVRDDLSMLRADLIHPTPDGAEVYANAVVDAFQQYAKNKKRIPDTCGI</sequence>
<evidence type="ECO:0000256" key="4">
    <source>
        <dbReference type="ARBA" id="ARBA00022692"/>
    </source>
</evidence>
<feature type="domain" description="Acyltransferase 3" evidence="10">
    <location>
        <begin position="33"/>
        <end position="378"/>
    </location>
</feature>
<dbReference type="Gene3D" id="3.40.50.1110">
    <property type="entry name" value="SGNH hydrolase"/>
    <property type="match status" value="1"/>
</dbReference>
<comment type="subcellular location">
    <subcellularLocation>
        <location evidence="1">Cell membrane</location>
        <topology evidence="1">Multi-pass membrane protein</topology>
    </subcellularLocation>
</comment>
<feature type="transmembrane region" description="Helical" evidence="9">
    <location>
        <begin position="294"/>
        <end position="315"/>
    </location>
</feature>
<dbReference type="InterPro" id="IPR002656">
    <property type="entry name" value="Acyl_transf_3_dom"/>
</dbReference>
<keyword evidence="5 9" id="KW-1133">Transmembrane helix</keyword>
<evidence type="ECO:0000256" key="2">
    <source>
        <dbReference type="ARBA" id="ARBA00022475"/>
    </source>
</evidence>
<dbReference type="EC" id="2.3.1.-" evidence="11"/>
<dbReference type="InterPro" id="IPR036514">
    <property type="entry name" value="SGNH_hydro_sf"/>
</dbReference>
<feature type="transmembrane region" description="Helical" evidence="9">
    <location>
        <begin position="263"/>
        <end position="288"/>
    </location>
</feature>
<dbReference type="GO" id="GO:0009103">
    <property type="term" value="P:lipopolysaccharide biosynthetic process"/>
    <property type="evidence" value="ECO:0007669"/>
    <property type="project" value="TreeGrafter"/>
</dbReference>
<reference evidence="11" key="2">
    <citation type="submission" date="2024-05" db="EMBL/GenBank/DDBJ databases">
        <authorList>
            <person name="Wolfe A."/>
        </authorList>
    </citation>
    <scope>NUCLEOTIDE SEQUENCE</scope>
    <source>
        <strain evidence="11">UMB1064</strain>
    </source>
</reference>
<dbReference type="Pfam" id="PF01757">
    <property type="entry name" value="Acyl_transf_3"/>
    <property type="match status" value="1"/>
</dbReference>
<feature type="transmembrane region" description="Helical" evidence="9">
    <location>
        <begin position="100"/>
        <end position="119"/>
    </location>
</feature>
<dbReference type="SUPFAM" id="SSF52266">
    <property type="entry name" value="SGNH hydrolase"/>
    <property type="match status" value="1"/>
</dbReference>
<feature type="transmembrane region" description="Helical" evidence="9">
    <location>
        <begin position="221"/>
        <end position="242"/>
    </location>
</feature>
<dbReference type="CDD" id="cd01840">
    <property type="entry name" value="SGNH_hydrolase_yrhL_like"/>
    <property type="match status" value="1"/>
</dbReference>
<keyword evidence="3 11" id="KW-0808">Transferase</keyword>
<evidence type="ECO:0000313" key="12">
    <source>
        <dbReference type="Proteomes" id="UP001223646"/>
    </source>
</evidence>
<dbReference type="PANTHER" id="PTHR23028:SF53">
    <property type="entry name" value="ACYL_TRANSF_3 DOMAIN-CONTAINING PROTEIN"/>
    <property type="match status" value="1"/>
</dbReference>
<dbReference type="AlphaFoldDB" id="A0AAW9SX39"/>
<comment type="caution">
    <text evidence="11">The sequence shown here is derived from an EMBL/GenBank/DDBJ whole genome shotgun (WGS) entry which is preliminary data.</text>
</comment>
<dbReference type="RefSeq" id="WP_284825762.1">
    <property type="nucleotide sequence ID" value="NZ_JASOOY020000020.1"/>
</dbReference>
<keyword evidence="7 11" id="KW-0012">Acyltransferase</keyword>
<evidence type="ECO:0000256" key="9">
    <source>
        <dbReference type="SAM" id="Phobius"/>
    </source>
</evidence>
<protein>
    <submittedName>
        <fullName evidence="11">Acyltransferase family protein</fullName>
        <ecNumber evidence="11">2.3.1.-</ecNumber>
    </submittedName>
</protein>
<evidence type="ECO:0000256" key="3">
    <source>
        <dbReference type="ARBA" id="ARBA00022679"/>
    </source>
</evidence>
<proteinExistence type="predicted"/>
<evidence type="ECO:0000256" key="5">
    <source>
        <dbReference type="ARBA" id="ARBA00022989"/>
    </source>
</evidence>
<evidence type="ECO:0000259" key="10">
    <source>
        <dbReference type="Pfam" id="PF01757"/>
    </source>
</evidence>
<feature type="transmembrane region" description="Helical" evidence="9">
    <location>
        <begin position="366"/>
        <end position="383"/>
    </location>
</feature>
<evidence type="ECO:0000256" key="6">
    <source>
        <dbReference type="ARBA" id="ARBA00023136"/>
    </source>
</evidence>
<evidence type="ECO:0000256" key="8">
    <source>
        <dbReference type="SAM" id="MobiDB-lite"/>
    </source>
</evidence>
<gene>
    <name evidence="11" type="ORF">QP460_006430</name>
</gene>
<reference evidence="11" key="1">
    <citation type="submission" date="2023-05" db="EMBL/GenBank/DDBJ databases">
        <authorList>
            <person name="Du J."/>
        </authorList>
    </citation>
    <scope>NUCLEOTIDE SEQUENCE</scope>
    <source>
        <strain evidence="11">UMB1064</strain>
    </source>
</reference>
<feature type="transmembrane region" description="Helical" evidence="9">
    <location>
        <begin position="327"/>
        <end position="346"/>
    </location>
</feature>
<organism evidence="11 12">
    <name type="scientific">Corynebacterium amycolatum</name>
    <dbReference type="NCBI Taxonomy" id="43765"/>
    <lineage>
        <taxon>Bacteria</taxon>
        <taxon>Bacillati</taxon>
        <taxon>Actinomycetota</taxon>
        <taxon>Actinomycetes</taxon>
        <taxon>Mycobacteriales</taxon>
        <taxon>Corynebacteriaceae</taxon>
        <taxon>Corynebacterium</taxon>
    </lineage>
</organism>
<dbReference type="GO" id="GO:0005886">
    <property type="term" value="C:plasma membrane"/>
    <property type="evidence" value="ECO:0007669"/>
    <property type="project" value="UniProtKB-SubCell"/>
</dbReference>
<dbReference type="InterPro" id="IPR050879">
    <property type="entry name" value="Acyltransferase_3"/>
</dbReference>
<dbReference type="PANTHER" id="PTHR23028">
    <property type="entry name" value="ACETYLTRANSFERASE"/>
    <property type="match status" value="1"/>
</dbReference>
<evidence type="ECO:0000256" key="1">
    <source>
        <dbReference type="ARBA" id="ARBA00004651"/>
    </source>
</evidence>
<dbReference type="GO" id="GO:0016747">
    <property type="term" value="F:acyltransferase activity, transferring groups other than amino-acyl groups"/>
    <property type="evidence" value="ECO:0007669"/>
    <property type="project" value="InterPro"/>
</dbReference>
<dbReference type="Proteomes" id="UP001223646">
    <property type="component" value="Unassembled WGS sequence"/>
</dbReference>
<name>A0AAW9SX39_CORAY</name>
<feature type="transmembrane region" description="Helical" evidence="9">
    <location>
        <begin position="58"/>
        <end position="79"/>
    </location>
</feature>
<feature type="transmembrane region" description="Helical" evidence="9">
    <location>
        <begin position="170"/>
        <end position="185"/>
    </location>
</feature>
<keyword evidence="2" id="KW-1003">Cell membrane</keyword>
<feature type="transmembrane region" description="Helical" evidence="9">
    <location>
        <begin position="415"/>
        <end position="434"/>
    </location>
</feature>
<feature type="transmembrane region" description="Helical" evidence="9">
    <location>
        <begin position="192"/>
        <end position="209"/>
    </location>
</feature>
<keyword evidence="6 9" id="KW-0472">Membrane</keyword>
<accession>A0AAW9SX39</accession>
<feature type="region of interest" description="Disordered" evidence="8">
    <location>
        <begin position="1"/>
        <end position="20"/>
    </location>
</feature>